<accession>A0ABP3L3N2</accession>
<feature type="domain" description="ABC transporter" evidence="2">
    <location>
        <begin position="17"/>
        <end position="120"/>
    </location>
</feature>
<reference evidence="4" key="1">
    <citation type="journal article" date="2019" name="Int. J. Syst. Evol. Microbiol.">
        <title>The Global Catalogue of Microorganisms (GCM) 10K type strain sequencing project: providing services to taxonomists for standard genome sequencing and annotation.</title>
        <authorList>
            <consortium name="The Broad Institute Genomics Platform"/>
            <consortium name="The Broad Institute Genome Sequencing Center for Infectious Disease"/>
            <person name="Wu L."/>
            <person name="Ma J."/>
        </authorList>
    </citation>
    <scope>NUCLEOTIDE SEQUENCE [LARGE SCALE GENOMIC DNA]</scope>
    <source>
        <strain evidence="4">JCM 12389</strain>
    </source>
</reference>
<name>A0ABP3L3N2_9BACI</name>
<keyword evidence="4" id="KW-1185">Reference proteome</keyword>
<evidence type="ECO:0000256" key="1">
    <source>
        <dbReference type="ARBA" id="ARBA00005417"/>
    </source>
</evidence>
<dbReference type="InterPro" id="IPR003439">
    <property type="entry name" value="ABC_transporter-like_ATP-bd"/>
</dbReference>
<dbReference type="Gene3D" id="3.40.50.300">
    <property type="entry name" value="P-loop containing nucleotide triphosphate hydrolases"/>
    <property type="match status" value="1"/>
</dbReference>
<dbReference type="RefSeq" id="WP_343839779.1">
    <property type="nucleotide sequence ID" value="NZ_BAAADO010000003.1"/>
</dbReference>
<sequence length="173" mass="19882">MAGLEPLSTGMYYLDNFKMDERNLNQLSRIRGEKIGYVSQFSPMIPKLTVFENICIPHFFKKKDEIKSYTERIKFLSNKFEIYHLLDKRIEKLSGGELQRVGIARSLVNKPEIIIADEPTGSLDDETAISILNYFQEMKSLGLVIILATHNNMVAEQCDSIYQLKSEGLFITH</sequence>
<dbReference type="SUPFAM" id="SSF52540">
    <property type="entry name" value="P-loop containing nucleoside triphosphate hydrolases"/>
    <property type="match status" value="1"/>
</dbReference>
<dbReference type="Proteomes" id="UP001500880">
    <property type="component" value="Unassembled WGS sequence"/>
</dbReference>
<evidence type="ECO:0000313" key="4">
    <source>
        <dbReference type="Proteomes" id="UP001500880"/>
    </source>
</evidence>
<dbReference type="InterPro" id="IPR027417">
    <property type="entry name" value="P-loop_NTPase"/>
</dbReference>
<dbReference type="PROSITE" id="PS00211">
    <property type="entry name" value="ABC_TRANSPORTER_1"/>
    <property type="match status" value="1"/>
</dbReference>
<protein>
    <recommendedName>
        <fullName evidence="2">ABC transporter domain-containing protein</fullName>
    </recommendedName>
</protein>
<dbReference type="PANTHER" id="PTHR42798:SF7">
    <property type="entry name" value="ALPHA-D-RIBOSE 1-METHYLPHOSPHONATE 5-TRIPHOSPHATE SYNTHASE SUBUNIT PHNL"/>
    <property type="match status" value="1"/>
</dbReference>
<comment type="similarity">
    <text evidence="1">Belongs to the ABC transporter superfamily.</text>
</comment>
<evidence type="ECO:0000313" key="3">
    <source>
        <dbReference type="EMBL" id="GAA0491523.1"/>
    </source>
</evidence>
<proteinExistence type="inferred from homology"/>
<dbReference type="InterPro" id="IPR017871">
    <property type="entry name" value="ABC_transporter-like_CS"/>
</dbReference>
<dbReference type="EMBL" id="BAAADO010000003">
    <property type="protein sequence ID" value="GAA0491523.1"/>
    <property type="molecule type" value="Genomic_DNA"/>
</dbReference>
<evidence type="ECO:0000259" key="2">
    <source>
        <dbReference type="Pfam" id="PF00005"/>
    </source>
</evidence>
<dbReference type="Pfam" id="PF00005">
    <property type="entry name" value="ABC_tran"/>
    <property type="match status" value="1"/>
</dbReference>
<comment type="caution">
    <text evidence="3">The sequence shown here is derived from an EMBL/GenBank/DDBJ whole genome shotgun (WGS) entry which is preliminary data.</text>
</comment>
<gene>
    <name evidence="3" type="ORF">GCM10008986_17090</name>
</gene>
<organism evidence="3 4">
    <name type="scientific">Salinibacillus aidingensis</name>
    <dbReference type="NCBI Taxonomy" id="237684"/>
    <lineage>
        <taxon>Bacteria</taxon>
        <taxon>Bacillati</taxon>
        <taxon>Bacillota</taxon>
        <taxon>Bacilli</taxon>
        <taxon>Bacillales</taxon>
        <taxon>Bacillaceae</taxon>
        <taxon>Salinibacillus</taxon>
    </lineage>
</organism>
<dbReference type="PANTHER" id="PTHR42798">
    <property type="entry name" value="LIPOPROTEIN-RELEASING SYSTEM ATP-BINDING PROTEIN LOLD"/>
    <property type="match status" value="1"/>
</dbReference>